<evidence type="ECO:0000256" key="5">
    <source>
        <dbReference type="ARBA" id="ARBA00023125"/>
    </source>
</evidence>
<dbReference type="Proteomes" id="UP000192491">
    <property type="component" value="Unassembled WGS sequence"/>
</dbReference>
<sequence length="176" mass="20011">MHCGNSQKRSEQWITIGNTELISKRADHPVPLPPGGTLNDYVPFYFTPFSVMLRNIHTGWGGVQQRNNDEIVILVSSLHRLHEQGVPFLFTDSHAYYRWANFYEQLSDLDKVDWALAVYVVRGGISNDSIHTRQFAGCTRRGVGQYGEHRWGDGQRYCADVQGAFFQKHARVSAGL</sequence>
<dbReference type="AlphaFoldDB" id="A0A1Y1QH60"/>
<comment type="caution">
    <text evidence="6">Lacks conserved residue(s) required for the propagation of feature annotation.</text>
</comment>
<evidence type="ECO:0000256" key="1">
    <source>
        <dbReference type="ARBA" id="ARBA00022649"/>
    </source>
</evidence>
<evidence type="ECO:0000256" key="3">
    <source>
        <dbReference type="ARBA" id="ARBA00022679"/>
    </source>
</evidence>
<dbReference type="EMBL" id="MTEJ01000296">
    <property type="protein sequence ID" value="OQX05281.1"/>
    <property type="molecule type" value="Genomic_DNA"/>
</dbReference>
<keyword evidence="3" id="KW-0808">Transferase</keyword>
<keyword evidence="2" id="KW-0328">Glycosyltransferase</keyword>
<evidence type="ECO:0000256" key="4">
    <source>
        <dbReference type="ARBA" id="ARBA00022695"/>
    </source>
</evidence>
<reference evidence="8 9" key="1">
    <citation type="submission" date="2017-01" db="EMBL/GenBank/DDBJ databases">
        <title>Novel large sulfur bacteria in the metagenomes of groundwater-fed chemosynthetic microbial mats in the Lake Huron basin.</title>
        <authorList>
            <person name="Sharrar A.M."/>
            <person name="Flood B.E."/>
            <person name="Bailey J.V."/>
            <person name="Jones D.S."/>
            <person name="Biddanda B."/>
            <person name="Ruberg S.A."/>
            <person name="Marcus D.N."/>
            <person name="Dick G.J."/>
        </authorList>
    </citation>
    <scope>NUCLEOTIDE SEQUENCE [LARGE SCALE GENOMIC DNA]</scope>
    <source>
        <strain evidence="8">A8</strain>
    </source>
</reference>
<evidence type="ECO:0000313" key="8">
    <source>
        <dbReference type="EMBL" id="OQX05281.1"/>
    </source>
</evidence>
<evidence type="ECO:0000256" key="6">
    <source>
        <dbReference type="PROSITE-ProRule" id="PRU01362"/>
    </source>
</evidence>
<name>A0A1Y1QH60_9GAMM</name>
<gene>
    <name evidence="8" type="ORF">BWK73_33925</name>
</gene>
<keyword evidence="5 6" id="KW-0238">DNA-binding</keyword>
<dbReference type="GO" id="GO:0016757">
    <property type="term" value="F:glycosyltransferase activity"/>
    <property type="evidence" value="ECO:0007669"/>
    <property type="project" value="UniProtKB-KW"/>
</dbReference>
<evidence type="ECO:0000259" key="7">
    <source>
        <dbReference type="PROSITE" id="PS52018"/>
    </source>
</evidence>
<feature type="domain" description="DarT" evidence="7">
    <location>
        <begin position="1"/>
        <end position="176"/>
    </location>
</feature>
<dbReference type="GO" id="GO:0003677">
    <property type="term" value="F:DNA binding"/>
    <property type="evidence" value="ECO:0007669"/>
    <property type="project" value="UniProtKB-UniRule"/>
</dbReference>
<keyword evidence="4" id="KW-0548">Nucleotidyltransferase</keyword>
<protein>
    <recommendedName>
        <fullName evidence="7">DarT domain-containing protein</fullName>
    </recommendedName>
</protein>
<dbReference type="PROSITE" id="PS52018">
    <property type="entry name" value="DART"/>
    <property type="match status" value="1"/>
</dbReference>
<dbReference type="InterPro" id="IPR029494">
    <property type="entry name" value="DarT"/>
</dbReference>
<evidence type="ECO:0000256" key="2">
    <source>
        <dbReference type="ARBA" id="ARBA00022676"/>
    </source>
</evidence>
<comment type="caution">
    <text evidence="8">The sequence shown here is derived from an EMBL/GenBank/DDBJ whole genome shotgun (WGS) entry which is preliminary data.</text>
</comment>
<dbReference type="Pfam" id="PF14487">
    <property type="entry name" value="DarT"/>
    <property type="match status" value="1"/>
</dbReference>
<organism evidence="8 9">
    <name type="scientific">Thiothrix lacustris</name>
    <dbReference type="NCBI Taxonomy" id="525917"/>
    <lineage>
        <taxon>Bacteria</taxon>
        <taxon>Pseudomonadati</taxon>
        <taxon>Pseudomonadota</taxon>
        <taxon>Gammaproteobacteria</taxon>
        <taxon>Thiotrichales</taxon>
        <taxon>Thiotrichaceae</taxon>
        <taxon>Thiothrix</taxon>
    </lineage>
</organism>
<comment type="similarity">
    <text evidence="6">Belongs to the DarT ADP-ribosyltransferase family.</text>
</comment>
<dbReference type="GO" id="GO:0016779">
    <property type="term" value="F:nucleotidyltransferase activity"/>
    <property type="evidence" value="ECO:0007669"/>
    <property type="project" value="UniProtKB-KW"/>
</dbReference>
<keyword evidence="1 6" id="KW-1277">Toxin-antitoxin system</keyword>
<evidence type="ECO:0000313" key="9">
    <source>
        <dbReference type="Proteomes" id="UP000192491"/>
    </source>
</evidence>
<accession>A0A1Y1QH60</accession>
<proteinExistence type="inferred from homology"/>